<evidence type="ECO:0000256" key="4">
    <source>
        <dbReference type="ARBA" id="ARBA00023284"/>
    </source>
</evidence>
<protein>
    <submittedName>
        <fullName evidence="7">Protein-disulfide isomerase</fullName>
    </submittedName>
</protein>
<evidence type="ECO:0000313" key="7">
    <source>
        <dbReference type="EMBL" id="SIQ97202.1"/>
    </source>
</evidence>
<evidence type="ECO:0000256" key="5">
    <source>
        <dbReference type="SAM" id="SignalP"/>
    </source>
</evidence>
<feature type="signal peptide" evidence="5">
    <location>
        <begin position="1"/>
        <end position="25"/>
    </location>
</feature>
<dbReference type="GO" id="GO:0016853">
    <property type="term" value="F:isomerase activity"/>
    <property type="evidence" value="ECO:0007669"/>
    <property type="project" value="UniProtKB-KW"/>
</dbReference>
<dbReference type="SUPFAM" id="SSF52833">
    <property type="entry name" value="Thioredoxin-like"/>
    <property type="match status" value="1"/>
</dbReference>
<dbReference type="Proteomes" id="UP000323956">
    <property type="component" value="Unassembled WGS sequence"/>
</dbReference>
<keyword evidence="7" id="KW-0413">Isomerase</keyword>
<accession>A0A1N6X4D4</accession>
<proteinExistence type="predicted"/>
<feature type="domain" description="Thioredoxin" evidence="6">
    <location>
        <begin position="30"/>
        <end position="211"/>
    </location>
</feature>
<dbReference type="AlphaFoldDB" id="A0A1N6X4D4"/>
<keyword evidence="3" id="KW-1015">Disulfide bond</keyword>
<dbReference type="OrthoDB" id="9780147at2"/>
<dbReference type="Pfam" id="PF01323">
    <property type="entry name" value="DSBA"/>
    <property type="match status" value="1"/>
</dbReference>
<organism evidence="7 8">
    <name type="scientific">Paracoccus thiocyanatus</name>
    <dbReference type="NCBI Taxonomy" id="34006"/>
    <lineage>
        <taxon>Bacteria</taxon>
        <taxon>Pseudomonadati</taxon>
        <taxon>Pseudomonadota</taxon>
        <taxon>Alphaproteobacteria</taxon>
        <taxon>Rhodobacterales</taxon>
        <taxon>Paracoccaceae</taxon>
        <taxon>Paracoccus</taxon>
    </lineage>
</organism>
<dbReference type="CDD" id="cd03023">
    <property type="entry name" value="DsbA_Com1_like"/>
    <property type="match status" value="1"/>
</dbReference>
<reference evidence="7 8" key="1">
    <citation type="submission" date="2017-01" db="EMBL/GenBank/DDBJ databases">
        <authorList>
            <person name="Varghese N."/>
            <person name="Submissions S."/>
        </authorList>
    </citation>
    <scope>NUCLEOTIDE SEQUENCE [LARGE SCALE GENOMIC DNA]</scope>
    <source>
        <strain evidence="7 8">ATCC 700171</strain>
    </source>
</reference>
<feature type="chain" id="PRO_5012568678" evidence="5">
    <location>
        <begin position="26"/>
        <end position="215"/>
    </location>
</feature>
<dbReference type="InterPro" id="IPR001853">
    <property type="entry name" value="DSBA-like_thioredoxin_dom"/>
</dbReference>
<sequence length="215" mass="23789">MQRRRLILAGASIMALPGLARMAQAQGAGADPGRANPMPDELRKALERDPTAPVLGNPQGDITLTEFFDYNCPFCREMVEPMHRLISSDKKLRVVFREWPVFGEDSDFAARASLASLQQGKYWQMHTALFRTPGKVTADAAMRAARDTGLDTARLERDMAAEPVERHISMSFMLAEHMGLMGTPSFIAGDEGAFGQYSLEDLRGLVQRARQDMAS</sequence>
<keyword evidence="4" id="KW-0676">Redox-active center</keyword>
<gene>
    <name evidence="7" type="ORF">SAMN05421641_11937</name>
</gene>
<dbReference type="PANTHER" id="PTHR13887:SF14">
    <property type="entry name" value="DISULFIDE BOND FORMATION PROTEIN D"/>
    <property type="match status" value="1"/>
</dbReference>
<dbReference type="GO" id="GO:0016491">
    <property type="term" value="F:oxidoreductase activity"/>
    <property type="evidence" value="ECO:0007669"/>
    <property type="project" value="UniProtKB-KW"/>
</dbReference>
<dbReference type="InterPro" id="IPR013766">
    <property type="entry name" value="Thioredoxin_domain"/>
</dbReference>
<evidence type="ECO:0000256" key="3">
    <source>
        <dbReference type="ARBA" id="ARBA00023157"/>
    </source>
</evidence>
<dbReference type="PANTHER" id="PTHR13887">
    <property type="entry name" value="GLUTATHIONE S-TRANSFERASE KAPPA"/>
    <property type="match status" value="1"/>
</dbReference>
<keyword evidence="2" id="KW-0560">Oxidoreductase</keyword>
<dbReference type="Gene3D" id="3.40.30.10">
    <property type="entry name" value="Glutaredoxin"/>
    <property type="match status" value="1"/>
</dbReference>
<dbReference type="EMBL" id="FTMK01000019">
    <property type="protein sequence ID" value="SIQ97202.1"/>
    <property type="molecule type" value="Genomic_DNA"/>
</dbReference>
<evidence type="ECO:0000313" key="8">
    <source>
        <dbReference type="Proteomes" id="UP000323956"/>
    </source>
</evidence>
<evidence type="ECO:0000256" key="2">
    <source>
        <dbReference type="ARBA" id="ARBA00023002"/>
    </source>
</evidence>
<evidence type="ECO:0000256" key="1">
    <source>
        <dbReference type="ARBA" id="ARBA00022729"/>
    </source>
</evidence>
<keyword evidence="1 5" id="KW-0732">Signal</keyword>
<dbReference type="RefSeq" id="WP_149766294.1">
    <property type="nucleotide sequence ID" value="NZ_FTMK01000019.1"/>
</dbReference>
<dbReference type="PROSITE" id="PS51352">
    <property type="entry name" value="THIOREDOXIN_2"/>
    <property type="match status" value="1"/>
</dbReference>
<dbReference type="InterPro" id="IPR036249">
    <property type="entry name" value="Thioredoxin-like_sf"/>
</dbReference>
<evidence type="ECO:0000259" key="6">
    <source>
        <dbReference type="PROSITE" id="PS51352"/>
    </source>
</evidence>
<name>A0A1N6X4D4_9RHOB</name>